<dbReference type="Pfam" id="PF02204">
    <property type="entry name" value="VPS9"/>
    <property type="match status" value="1"/>
</dbReference>
<comment type="caution">
    <text evidence="3">The sequence shown here is derived from an EMBL/GenBank/DDBJ whole genome shotgun (WGS) entry which is preliminary data.</text>
</comment>
<gene>
    <name evidence="3" type="ORF">LTR62_004114</name>
</gene>
<feature type="region of interest" description="Disordered" evidence="1">
    <location>
        <begin position="157"/>
        <end position="185"/>
    </location>
</feature>
<organism evidence="3 4">
    <name type="scientific">Meristemomyces frigidus</name>
    <dbReference type="NCBI Taxonomy" id="1508187"/>
    <lineage>
        <taxon>Eukaryota</taxon>
        <taxon>Fungi</taxon>
        <taxon>Dikarya</taxon>
        <taxon>Ascomycota</taxon>
        <taxon>Pezizomycotina</taxon>
        <taxon>Dothideomycetes</taxon>
        <taxon>Dothideomycetidae</taxon>
        <taxon>Mycosphaerellales</taxon>
        <taxon>Teratosphaeriaceae</taxon>
        <taxon>Meristemomyces</taxon>
    </lineage>
</organism>
<dbReference type="AlphaFoldDB" id="A0AAN7YKL4"/>
<feature type="region of interest" description="Disordered" evidence="1">
    <location>
        <begin position="658"/>
        <end position="729"/>
    </location>
</feature>
<feature type="region of interest" description="Disordered" evidence="1">
    <location>
        <begin position="535"/>
        <end position="607"/>
    </location>
</feature>
<dbReference type="Proteomes" id="UP001310890">
    <property type="component" value="Unassembled WGS sequence"/>
</dbReference>
<dbReference type="SUPFAM" id="SSF109993">
    <property type="entry name" value="VPS9 domain"/>
    <property type="match status" value="1"/>
</dbReference>
<feature type="region of interest" description="Disordered" evidence="1">
    <location>
        <begin position="1"/>
        <end position="41"/>
    </location>
</feature>
<dbReference type="Gene3D" id="1.20.1050.80">
    <property type="entry name" value="VPS9 domain"/>
    <property type="match status" value="1"/>
</dbReference>
<accession>A0AAN7YKL4</accession>
<protein>
    <recommendedName>
        <fullName evidence="2">VPS9 domain-containing protein</fullName>
    </recommendedName>
</protein>
<dbReference type="GO" id="GO:0031267">
    <property type="term" value="F:small GTPase binding"/>
    <property type="evidence" value="ECO:0007669"/>
    <property type="project" value="TreeGrafter"/>
</dbReference>
<dbReference type="InterPro" id="IPR037191">
    <property type="entry name" value="VPS9_dom_sf"/>
</dbReference>
<feature type="region of interest" description="Disordered" evidence="1">
    <location>
        <begin position="388"/>
        <end position="468"/>
    </location>
</feature>
<feature type="compositionally biased region" description="Low complexity" evidence="1">
    <location>
        <begin position="658"/>
        <end position="669"/>
    </location>
</feature>
<dbReference type="GO" id="GO:0005829">
    <property type="term" value="C:cytosol"/>
    <property type="evidence" value="ECO:0007669"/>
    <property type="project" value="TreeGrafter"/>
</dbReference>
<evidence type="ECO:0000259" key="2">
    <source>
        <dbReference type="PROSITE" id="PS51205"/>
    </source>
</evidence>
<evidence type="ECO:0000313" key="4">
    <source>
        <dbReference type="Proteomes" id="UP001310890"/>
    </source>
</evidence>
<dbReference type="SMART" id="SM00167">
    <property type="entry name" value="VPS9"/>
    <property type="match status" value="1"/>
</dbReference>
<dbReference type="PANTHER" id="PTHR23101">
    <property type="entry name" value="RAB GDP/GTP EXCHANGE FACTOR"/>
    <property type="match status" value="1"/>
</dbReference>
<feature type="compositionally biased region" description="Polar residues" evidence="1">
    <location>
        <begin position="9"/>
        <end position="19"/>
    </location>
</feature>
<feature type="compositionally biased region" description="Low complexity" evidence="1">
    <location>
        <begin position="550"/>
        <end position="561"/>
    </location>
</feature>
<sequence>MEHRAASDSRPNLQSTRSFNRMPASPTATPPRKRASTMQEAGAGIVGIPEARHIDSSPEGGKKSDVFENGIEEEDEGHPAGMRTPNPELKLPSTFDDLPIEIKSLSERFLESLSAKVHPTPLTADALSELFQDFYERASAHINTHIATLASRIGRSKKASPAVKSAGRPRSGSNRGDSPASGGEMLTASEVAYRKKARRLLELKRTALEEAVERGVCEKVYSRIFKHGSTDDEARDEKLRSRTAALSLVGIGLKELHMDTKDDIRKTAEEKEDEIHRSLADAREALQLMDDEHYPAGKLQHLTAAHKSIVETLSDIFPSSSSADEILPTLIYTLITSPPEGISVVSNLNFIQRFRASNKVDGEAAYCLVNLEAAISFLETVDLSSLRADELPEGPPKSSSEPPSTPNTDKAVLPQPTPARTAQVTVSPSSANSSDHVTGDSPTTDLNKALPSPLTPTSGSERPPMHQRKLSSLVQAQADRLEVSRDNFLNAADKVYDSINGTLENSLQFVFGRFRDQQTTGDSPLPKTLEDARKLVNPEPSPADEHDDGLLLGSGSEGRSSPALADDPLQHSAGNNRMLDLVGGRKQMRQRDGSVDSTRSGGSGKRVAFTDVVGSGLSKEKSNDSALTAAGNAGANLLNAINPLNRFAVPGFARFGRTSSSGSTATLGTMTQSSPTQERTPAPAAARALNDILESSPRSDADSLSSLSKQRTNDSTMSRPAGAVEDEDGMNAREALAELRKIKPPRKRFLEVSGVGELRIGEVEELLGEYRRLAKAIGKAVK</sequence>
<feature type="compositionally biased region" description="Polar residues" evidence="1">
    <location>
        <begin position="670"/>
        <end position="679"/>
    </location>
</feature>
<evidence type="ECO:0000256" key="1">
    <source>
        <dbReference type="SAM" id="MobiDB-lite"/>
    </source>
</evidence>
<reference evidence="3" key="1">
    <citation type="submission" date="2023-08" db="EMBL/GenBank/DDBJ databases">
        <title>Black Yeasts Isolated from many extreme environments.</title>
        <authorList>
            <person name="Coleine C."/>
            <person name="Stajich J.E."/>
            <person name="Selbmann L."/>
        </authorList>
    </citation>
    <scope>NUCLEOTIDE SEQUENCE</scope>
    <source>
        <strain evidence="3">CCFEE 5401</strain>
    </source>
</reference>
<dbReference type="GO" id="GO:0016192">
    <property type="term" value="P:vesicle-mediated transport"/>
    <property type="evidence" value="ECO:0007669"/>
    <property type="project" value="InterPro"/>
</dbReference>
<dbReference type="EMBL" id="JAVRRL010000003">
    <property type="protein sequence ID" value="KAK5118068.1"/>
    <property type="molecule type" value="Genomic_DNA"/>
</dbReference>
<proteinExistence type="predicted"/>
<feature type="compositionally biased region" description="Polar residues" evidence="1">
    <location>
        <begin position="709"/>
        <end position="718"/>
    </location>
</feature>
<dbReference type="PANTHER" id="PTHR23101:SF97">
    <property type="entry name" value="DOMAIN PROTEIN, PUTATIVE (AFU_ORTHOLOGUE AFUA_2G10890)-RELATED"/>
    <property type="match status" value="1"/>
</dbReference>
<dbReference type="GO" id="GO:0005085">
    <property type="term" value="F:guanyl-nucleotide exchange factor activity"/>
    <property type="evidence" value="ECO:0007669"/>
    <property type="project" value="InterPro"/>
</dbReference>
<feature type="compositionally biased region" description="Low complexity" evidence="1">
    <location>
        <begin position="695"/>
        <end position="708"/>
    </location>
</feature>
<dbReference type="PROSITE" id="PS51205">
    <property type="entry name" value="VPS9"/>
    <property type="match status" value="1"/>
</dbReference>
<dbReference type="InterPro" id="IPR045046">
    <property type="entry name" value="Vps9-like"/>
</dbReference>
<evidence type="ECO:0000313" key="3">
    <source>
        <dbReference type="EMBL" id="KAK5118068.1"/>
    </source>
</evidence>
<dbReference type="InterPro" id="IPR003123">
    <property type="entry name" value="VPS9"/>
</dbReference>
<feature type="compositionally biased region" description="Polar residues" evidence="1">
    <location>
        <begin position="418"/>
        <end position="446"/>
    </location>
</feature>
<name>A0AAN7YKL4_9PEZI</name>
<feature type="domain" description="VPS9" evidence="2">
    <location>
        <begin position="233"/>
        <end position="387"/>
    </location>
</feature>
<dbReference type="GO" id="GO:0030139">
    <property type="term" value="C:endocytic vesicle"/>
    <property type="evidence" value="ECO:0007669"/>
    <property type="project" value="TreeGrafter"/>
</dbReference>